<evidence type="ECO:0000313" key="17">
    <source>
        <dbReference type="Proteomes" id="UP000175679"/>
    </source>
</evidence>
<keyword evidence="3" id="KW-1003">Cell membrane</keyword>
<dbReference type="Proteomes" id="UP000175679">
    <property type="component" value="Unassembled WGS sequence"/>
</dbReference>
<dbReference type="RefSeq" id="WP_070065156.1">
    <property type="nucleotide sequence ID" value="NZ_MJMG01000008.1"/>
</dbReference>
<organism evidence="16 17">
    <name type="scientific">Wolbachia pipientis</name>
    <dbReference type="NCBI Taxonomy" id="955"/>
    <lineage>
        <taxon>Bacteria</taxon>
        <taxon>Pseudomonadati</taxon>
        <taxon>Pseudomonadota</taxon>
        <taxon>Alphaproteobacteria</taxon>
        <taxon>Rickettsiales</taxon>
        <taxon>Anaplasmataceae</taxon>
        <taxon>Wolbachieae</taxon>
        <taxon>Wolbachia</taxon>
    </lineage>
</organism>
<feature type="domain" description="PpiC" evidence="15">
    <location>
        <begin position="216"/>
        <end position="334"/>
    </location>
</feature>
<evidence type="ECO:0000256" key="12">
    <source>
        <dbReference type="ARBA" id="ARBA00040743"/>
    </source>
</evidence>
<keyword evidence="7" id="KW-0472">Membrane</keyword>
<dbReference type="OrthoDB" id="9768393at2"/>
<accession>A0A1E7QJ97</accession>
<keyword evidence="8" id="KW-0143">Chaperone</keyword>
<dbReference type="PROSITE" id="PS50198">
    <property type="entry name" value="PPIC_PPIASE_2"/>
    <property type="match status" value="1"/>
</dbReference>
<dbReference type="InterPro" id="IPR027304">
    <property type="entry name" value="Trigger_fact/SurA_dom_sf"/>
</dbReference>
<dbReference type="InterPro" id="IPR052029">
    <property type="entry name" value="PpiD_chaperone"/>
</dbReference>
<evidence type="ECO:0000256" key="11">
    <source>
        <dbReference type="ARBA" id="ARBA00038408"/>
    </source>
</evidence>
<dbReference type="AlphaFoldDB" id="A0A1E7QJ97"/>
<proteinExistence type="inferred from homology"/>
<name>A0A1E7QJ97_WOLPI</name>
<evidence type="ECO:0000256" key="2">
    <source>
        <dbReference type="ARBA" id="ARBA00018370"/>
    </source>
</evidence>
<dbReference type="PANTHER" id="PTHR47529:SF1">
    <property type="entry name" value="PERIPLASMIC CHAPERONE PPID"/>
    <property type="match status" value="1"/>
</dbReference>
<evidence type="ECO:0000313" key="16">
    <source>
        <dbReference type="EMBL" id="OEY86540.1"/>
    </source>
</evidence>
<evidence type="ECO:0000256" key="8">
    <source>
        <dbReference type="ARBA" id="ARBA00023186"/>
    </source>
</evidence>
<dbReference type="SUPFAM" id="SSF54534">
    <property type="entry name" value="FKBP-like"/>
    <property type="match status" value="1"/>
</dbReference>
<evidence type="ECO:0000256" key="4">
    <source>
        <dbReference type="ARBA" id="ARBA00022519"/>
    </source>
</evidence>
<dbReference type="EMBL" id="MJMG01000008">
    <property type="protein sequence ID" value="OEY86540.1"/>
    <property type="molecule type" value="Genomic_DNA"/>
</dbReference>
<dbReference type="Gene3D" id="3.10.50.40">
    <property type="match status" value="1"/>
</dbReference>
<evidence type="ECO:0000256" key="1">
    <source>
        <dbReference type="ARBA" id="ARBA00004382"/>
    </source>
</evidence>
<evidence type="ECO:0000256" key="5">
    <source>
        <dbReference type="ARBA" id="ARBA00022692"/>
    </source>
</evidence>
<dbReference type="InterPro" id="IPR000297">
    <property type="entry name" value="PPIase_PpiC"/>
</dbReference>
<dbReference type="GO" id="GO:0005886">
    <property type="term" value="C:plasma membrane"/>
    <property type="evidence" value="ECO:0007669"/>
    <property type="project" value="UniProtKB-SubCell"/>
</dbReference>
<gene>
    <name evidence="16" type="ORF">BIY23_03170</name>
</gene>
<protein>
    <recommendedName>
        <fullName evidence="2">Parvulin-like PPIase</fullName>
    </recommendedName>
    <alternativeName>
        <fullName evidence="9">Peptidyl-prolyl cis-trans isomerase plp</fullName>
    </alternativeName>
    <alternativeName>
        <fullName evidence="12">Periplasmic chaperone PpiD</fullName>
    </alternativeName>
    <alternativeName>
        <fullName evidence="13">Periplasmic folding chaperone</fullName>
    </alternativeName>
    <alternativeName>
        <fullName evidence="10">Rotamase plp</fullName>
    </alternativeName>
</protein>
<evidence type="ECO:0000256" key="10">
    <source>
        <dbReference type="ARBA" id="ARBA00031484"/>
    </source>
</evidence>
<sequence length="587" mass="68319">MNIKNFCMKIGTLLLAFLLIFVYVSNLIMDYDNKQKIVATVGNEVILLDEYKRLYQNYSSQISSDEEQKILKYDLLDMMIKHKLLFNLIHDLGLEIGEESVTKHIQNTKYFQNDKGEFDKKIFYTTLDRLHITEDEYISQLKKKLPLLMFNTVIFKENYPVTFGTQIDKQIYNHRYQTRVVDIIKITKDAVTDIPEPEEKDLLDLYEENKPSFQYPEYRTAQYIIVDSKYFEDLVNISDEEVEKIINKQALKDQRNILNLIFSTKEEAEHTRKAIEAGETSFEQISKLEDIRINNITKDFLPTDSREKVFSLKEGDISQIFNSSFGWHLIKVESIHQISDNDLFDLKEKIRSALINQKSFEKKNDFINQVNYKIHNGSTIEDISNEYNLQLHTIGPVSAQQMEQDRKDLTSIISFIFSRNKDQKSYFNDLGKAVVSVKVIEIIPPKSQSFEESKPLVLKLWRDKSTAGKLSEIGSQVVEQLTNKLNVEETQGIKLIKAQHIYRNSSDYPTAFIEKVFNIKRVESVTHPIQYNGEIIVGILKKMQTSEGKLDALNTGKRIMISLQEQLINYLESEYKVTIDHSVLDGI</sequence>
<dbReference type="Gene3D" id="1.10.4030.10">
    <property type="entry name" value="Porin chaperone SurA, peptide-binding domain"/>
    <property type="match status" value="1"/>
</dbReference>
<keyword evidence="17" id="KW-1185">Reference proteome</keyword>
<evidence type="ECO:0000256" key="9">
    <source>
        <dbReference type="ARBA" id="ARBA00030642"/>
    </source>
</evidence>
<dbReference type="Pfam" id="PF13145">
    <property type="entry name" value="Rotamase_2"/>
    <property type="match status" value="1"/>
</dbReference>
<comment type="caution">
    <text evidence="16">The sequence shown here is derived from an EMBL/GenBank/DDBJ whole genome shotgun (WGS) entry which is preliminary data.</text>
</comment>
<keyword evidence="14" id="KW-0697">Rotamase</keyword>
<keyword evidence="4" id="KW-0997">Cell inner membrane</keyword>
<dbReference type="SUPFAM" id="SSF109998">
    <property type="entry name" value="Triger factor/SurA peptide-binding domain-like"/>
    <property type="match status" value="1"/>
</dbReference>
<evidence type="ECO:0000256" key="14">
    <source>
        <dbReference type="PROSITE-ProRule" id="PRU00278"/>
    </source>
</evidence>
<dbReference type="Pfam" id="PF13624">
    <property type="entry name" value="SurA_N_3"/>
    <property type="match status" value="1"/>
</dbReference>
<keyword evidence="6" id="KW-1133">Transmembrane helix</keyword>
<evidence type="ECO:0000256" key="7">
    <source>
        <dbReference type="ARBA" id="ARBA00023136"/>
    </source>
</evidence>
<dbReference type="InterPro" id="IPR046357">
    <property type="entry name" value="PPIase_dom_sf"/>
</dbReference>
<dbReference type="PANTHER" id="PTHR47529">
    <property type="entry name" value="PEPTIDYL-PROLYL CIS-TRANS ISOMERASE D"/>
    <property type="match status" value="1"/>
</dbReference>
<evidence type="ECO:0000259" key="15">
    <source>
        <dbReference type="PROSITE" id="PS50198"/>
    </source>
</evidence>
<comment type="similarity">
    <text evidence="11">Belongs to the PpiD chaperone family.</text>
</comment>
<dbReference type="GO" id="GO:0003755">
    <property type="term" value="F:peptidyl-prolyl cis-trans isomerase activity"/>
    <property type="evidence" value="ECO:0007669"/>
    <property type="project" value="UniProtKB-KW"/>
</dbReference>
<reference evidence="16 17" key="1">
    <citation type="submission" date="2016-09" db="EMBL/GenBank/DDBJ databases">
        <title>Genomic evidence for plant-parasitic nematodes as the earliest Wolbachia hosts.</title>
        <authorList>
            <person name="Brown A.M."/>
            <person name="Wasala S.K."/>
            <person name="Howe D.K."/>
            <person name="Peetz A.B."/>
            <person name="Zasada I.A."/>
            <person name="Denver D.R."/>
        </authorList>
    </citation>
    <scope>NUCLEOTIDE SEQUENCE [LARGE SCALE GENOMIC DNA]</scope>
    <source>
        <strain evidence="17">wPpe</strain>
    </source>
</reference>
<comment type="subcellular location">
    <subcellularLocation>
        <location evidence="1">Cell inner membrane</location>
        <topology evidence="1">Single-pass type II membrane protein</topology>
        <orientation evidence="1">Periplasmic side</orientation>
    </subcellularLocation>
</comment>
<evidence type="ECO:0000256" key="13">
    <source>
        <dbReference type="ARBA" id="ARBA00042775"/>
    </source>
</evidence>
<evidence type="ECO:0000256" key="3">
    <source>
        <dbReference type="ARBA" id="ARBA00022475"/>
    </source>
</evidence>
<keyword evidence="5" id="KW-0812">Transmembrane</keyword>
<evidence type="ECO:0000256" key="6">
    <source>
        <dbReference type="ARBA" id="ARBA00022989"/>
    </source>
</evidence>
<keyword evidence="14 16" id="KW-0413">Isomerase</keyword>